<dbReference type="InterPro" id="IPR046357">
    <property type="entry name" value="PPIase_dom_sf"/>
</dbReference>
<dbReference type="EC" id="5.2.1.8" evidence="3 6"/>
<protein>
    <recommendedName>
        <fullName evidence="3 6">peptidylprolyl isomerase</fullName>
        <ecNumber evidence="3 6">5.2.1.8</ecNumber>
    </recommendedName>
</protein>
<feature type="transmembrane region" description="Helical" evidence="7">
    <location>
        <begin position="21"/>
        <end position="42"/>
    </location>
</feature>
<evidence type="ECO:0000256" key="2">
    <source>
        <dbReference type="ARBA" id="ARBA00006577"/>
    </source>
</evidence>
<comment type="similarity">
    <text evidence="2">Belongs to the FKBP-type PPIase family.</text>
</comment>
<keyword evidence="7" id="KW-1133">Transmembrane helix</keyword>
<evidence type="ECO:0000313" key="10">
    <source>
        <dbReference type="Proteomes" id="UP000637906"/>
    </source>
</evidence>
<evidence type="ECO:0000256" key="3">
    <source>
        <dbReference type="ARBA" id="ARBA00013194"/>
    </source>
</evidence>
<evidence type="ECO:0000256" key="7">
    <source>
        <dbReference type="SAM" id="Phobius"/>
    </source>
</evidence>
<keyword evidence="10" id="KW-1185">Reference proteome</keyword>
<dbReference type="SUPFAM" id="SSF54534">
    <property type="entry name" value="FKBP-like"/>
    <property type="match status" value="1"/>
</dbReference>
<evidence type="ECO:0000256" key="1">
    <source>
        <dbReference type="ARBA" id="ARBA00000971"/>
    </source>
</evidence>
<feature type="domain" description="PPIase FKBP-type" evidence="8">
    <location>
        <begin position="236"/>
        <end position="321"/>
    </location>
</feature>
<dbReference type="Proteomes" id="UP000637906">
    <property type="component" value="Unassembled WGS sequence"/>
</dbReference>
<accession>A0A8J3HQL0</accession>
<organism evidence="9 10">
    <name type="scientific">Candidatus Mesenet longicola</name>
    <dbReference type="NCBI Taxonomy" id="1892558"/>
    <lineage>
        <taxon>Bacteria</taxon>
        <taxon>Pseudomonadati</taxon>
        <taxon>Pseudomonadota</taxon>
        <taxon>Alphaproteobacteria</taxon>
        <taxon>Rickettsiales</taxon>
        <taxon>Anaplasmataceae</taxon>
        <taxon>Candidatus Mesenet</taxon>
    </lineage>
</organism>
<evidence type="ECO:0000313" key="9">
    <source>
        <dbReference type="EMBL" id="GHM59803.1"/>
    </source>
</evidence>
<keyword evidence="7" id="KW-0472">Membrane</keyword>
<evidence type="ECO:0000256" key="6">
    <source>
        <dbReference type="PROSITE-ProRule" id="PRU00277"/>
    </source>
</evidence>
<keyword evidence="5 6" id="KW-0413">Isomerase</keyword>
<evidence type="ECO:0000256" key="4">
    <source>
        <dbReference type="ARBA" id="ARBA00023110"/>
    </source>
</evidence>
<dbReference type="Gene3D" id="3.10.50.40">
    <property type="match status" value="1"/>
</dbReference>
<dbReference type="GO" id="GO:0003755">
    <property type="term" value="F:peptidyl-prolyl cis-trans isomerase activity"/>
    <property type="evidence" value="ECO:0007669"/>
    <property type="project" value="UniProtKB-KW"/>
</dbReference>
<reference evidence="9 10" key="1">
    <citation type="journal article" date="2021" name="Microb. Ecol.">
        <title>Candidatus Mesenet longicola: Novel Endosymbionts of Brontispa longissima that Induce Cytoplasmic Incompatibility.</title>
        <authorList>
            <person name="Takano S."/>
            <person name="Gotoh Y."/>
            <person name="Hayashi T."/>
        </authorList>
    </citation>
    <scope>NUCLEOTIDE SEQUENCE [LARGE SCALE GENOMIC DNA]</scope>
    <source>
        <strain evidence="9">L5</strain>
    </source>
</reference>
<dbReference type="PROSITE" id="PS50059">
    <property type="entry name" value="FKBP_PPIASE"/>
    <property type="match status" value="1"/>
</dbReference>
<gene>
    <name evidence="9" type="ORF">sL5_07960</name>
</gene>
<dbReference type="InterPro" id="IPR001179">
    <property type="entry name" value="PPIase_FKBP_dom"/>
</dbReference>
<dbReference type="PANTHER" id="PTHR43811">
    <property type="entry name" value="FKBP-TYPE PEPTIDYL-PROLYL CIS-TRANS ISOMERASE FKPA"/>
    <property type="match status" value="1"/>
</dbReference>
<proteinExistence type="inferred from homology"/>
<comment type="catalytic activity">
    <reaction evidence="1 6">
        <text>[protein]-peptidylproline (omega=180) = [protein]-peptidylproline (omega=0)</text>
        <dbReference type="Rhea" id="RHEA:16237"/>
        <dbReference type="Rhea" id="RHEA-COMP:10747"/>
        <dbReference type="Rhea" id="RHEA-COMP:10748"/>
        <dbReference type="ChEBI" id="CHEBI:83833"/>
        <dbReference type="ChEBI" id="CHEBI:83834"/>
        <dbReference type="EC" id="5.2.1.8"/>
    </reaction>
</comment>
<dbReference type="AlphaFoldDB" id="A0A8J3HQL0"/>
<dbReference type="PANTHER" id="PTHR43811:SF19">
    <property type="entry name" value="39 KDA FK506-BINDING NUCLEAR PROTEIN"/>
    <property type="match status" value="1"/>
</dbReference>
<dbReference type="Pfam" id="PF00254">
    <property type="entry name" value="FKBP_C"/>
    <property type="match status" value="1"/>
</dbReference>
<sequence length="326" mass="36991">MEEFIFKLLKKFVVKKFAFKLLWIIAVITLFIIALSLSVSYFTNKDDAGMVKEETDKGYEINNLNDGIIQTIAFSLLKPILEARIDYYIEKHGLLDYLQKIKKQKEFKDLVNFYDISYGNGKKALCGSKVSLQVYKLLNYDNIVNKEQYLQKFMNLNVNPTFERKIGEEKELDLGIIGMKEGGERVILIVDNAEISDKKSYYVKLLSVKTDSPSSVDNLMVFDDANYTSGMPVMCGDEVEVNYSVRKHNGELFTDNQFARFKVGDGKVPLAIELGVLKMQEGGKRTIISPPDLLTTTDDMVVGNIRPDEKNVAIINLSVIQSNNLN</sequence>
<name>A0A8J3HQL0_9RICK</name>
<comment type="caution">
    <text evidence="9">The sequence shown here is derived from an EMBL/GenBank/DDBJ whole genome shotgun (WGS) entry which is preliminary data.</text>
</comment>
<dbReference type="EMBL" id="BNGU01000036">
    <property type="protein sequence ID" value="GHM59803.1"/>
    <property type="molecule type" value="Genomic_DNA"/>
</dbReference>
<keyword evidence="4 6" id="KW-0697">Rotamase</keyword>
<evidence type="ECO:0000259" key="8">
    <source>
        <dbReference type="PROSITE" id="PS50059"/>
    </source>
</evidence>
<keyword evidence="7" id="KW-0812">Transmembrane</keyword>
<evidence type="ECO:0000256" key="5">
    <source>
        <dbReference type="ARBA" id="ARBA00023235"/>
    </source>
</evidence>